<feature type="compositionally biased region" description="Polar residues" evidence="1">
    <location>
        <begin position="178"/>
        <end position="196"/>
    </location>
</feature>
<proteinExistence type="predicted"/>
<evidence type="ECO:0000313" key="2">
    <source>
        <dbReference type="EMBL" id="KZV93358.1"/>
    </source>
</evidence>
<dbReference type="AlphaFoldDB" id="A0A165IG81"/>
<accession>A0A165IG81</accession>
<protein>
    <submittedName>
        <fullName evidence="2">Uncharacterized protein</fullName>
    </submittedName>
</protein>
<sequence>MGVTCSSILNSSTCEEGSHVSEMKGVGERDVDACSEHGNTSFPRRQYATRYSTQYCRLQTFSTPSSFVRARPRDADSPRLKLRQHLASNATRVDRMHPVLPQHVRMNRRDKKRSALAAAGRSGRKMGCAVPAAVASFEFPPNAKIHQDLPGRRLGATIRGHVGTVPAQGPRHRGQQGDGSRNVLSADTKGQGTSYVGASGNGSMFHMRARRAYTRRARGCRCRCDSKR</sequence>
<evidence type="ECO:0000256" key="1">
    <source>
        <dbReference type="SAM" id="MobiDB-lite"/>
    </source>
</evidence>
<reference evidence="2 3" key="1">
    <citation type="journal article" date="2016" name="Mol. Biol. Evol.">
        <title>Comparative Genomics of Early-Diverging Mushroom-Forming Fungi Provides Insights into the Origins of Lignocellulose Decay Capabilities.</title>
        <authorList>
            <person name="Nagy L.G."/>
            <person name="Riley R."/>
            <person name="Tritt A."/>
            <person name="Adam C."/>
            <person name="Daum C."/>
            <person name="Floudas D."/>
            <person name="Sun H."/>
            <person name="Yadav J.S."/>
            <person name="Pangilinan J."/>
            <person name="Larsson K.H."/>
            <person name="Matsuura K."/>
            <person name="Barry K."/>
            <person name="Labutti K."/>
            <person name="Kuo R."/>
            <person name="Ohm R.A."/>
            <person name="Bhattacharya S.S."/>
            <person name="Shirouzu T."/>
            <person name="Yoshinaga Y."/>
            <person name="Martin F.M."/>
            <person name="Grigoriev I.V."/>
            <person name="Hibbett D.S."/>
        </authorList>
    </citation>
    <scope>NUCLEOTIDE SEQUENCE [LARGE SCALE GENOMIC DNA]</scope>
    <source>
        <strain evidence="2 3">HHB12029</strain>
    </source>
</reference>
<feature type="region of interest" description="Disordered" evidence="1">
    <location>
        <begin position="163"/>
        <end position="199"/>
    </location>
</feature>
<dbReference type="EMBL" id="KV425991">
    <property type="protein sequence ID" value="KZV93358.1"/>
    <property type="molecule type" value="Genomic_DNA"/>
</dbReference>
<organism evidence="2 3">
    <name type="scientific">Exidia glandulosa HHB12029</name>
    <dbReference type="NCBI Taxonomy" id="1314781"/>
    <lineage>
        <taxon>Eukaryota</taxon>
        <taxon>Fungi</taxon>
        <taxon>Dikarya</taxon>
        <taxon>Basidiomycota</taxon>
        <taxon>Agaricomycotina</taxon>
        <taxon>Agaricomycetes</taxon>
        <taxon>Auriculariales</taxon>
        <taxon>Exidiaceae</taxon>
        <taxon>Exidia</taxon>
    </lineage>
</organism>
<evidence type="ECO:0000313" key="3">
    <source>
        <dbReference type="Proteomes" id="UP000077266"/>
    </source>
</evidence>
<dbReference type="Proteomes" id="UP000077266">
    <property type="component" value="Unassembled WGS sequence"/>
</dbReference>
<gene>
    <name evidence="2" type="ORF">EXIGLDRAFT_49774</name>
</gene>
<dbReference type="InParanoid" id="A0A165IG81"/>
<name>A0A165IG81_EXIGL</name>
<keyword evidence="3" id="KW-1185">Reference proteome</keyword>